<dbReference type="InterPro" id="IPR018728">
    <property type="entry name" value="DUF2268"/>
</dbReference>
<evidence type="ECO:0000313" key="3">
    <source>
        <dbReference type="Proteomes" id="UP000230232"/>
    </source>
</evidence>
<comment type="caution">
    <text evidence="2">The sequence shown here is derived from an EMBL/GenBank/DDBJ whole genome shotgun (WGS) entry which is preliminary data.</text>
</comment>
<dbReference type="Pfam" id="PF10026">
    <property type="entry name" value="DUF2268"/>
    <property type="match status" value="1"/>
</dbReference>
<evidence type="ECO:0000259" key="1">
    <source>
        <dbReference type="Pfam" id="PF10026"/>
    </source>
</evidence>
<proteinExistence type="predicted"/>
<reference evidence="2 3" key="1">
    <citation type="submission" date="2017-09" db="EMBL/GenBank/DDBJ databases">
        <title>Depth-based differentiation of microbial function through sediment-hosted aquifers and enrichment of novel symbionts in the deep terrestrial subsurface.</title>
        <authorList>
            <person name="Probst A.J."/>
            <person name="Ladd B."/>
            <person name="Jarett J.K."/>
            <person name="Geller-Mcgrath D.E."/>
            <person name="Sieber C.M."/>
            <person name="Emerson J.B."/>
            <person name="Anantharaman K."/>
            <person name="Thomas B.C."/>
            <person name="Malmstrom R."/>
            <person name="Stieglmeier M."/>
            <person name="Klingl A."/>
            <person name="Woyke T."/>
            <person name="Ryan C.M."/>
            <person name="Banfield J.F."/>
        </authorList>
    </citation>
    <scope>NUCLEOTIDE SEQUENCE [LARGE SCALE GENOMIC DNA]</scope>
    <source>
        <strain evidence="2">CG10_big_fil_rev_8_21_14_0_10_46_23</strain>
    </source>
</reference>
<feature type="domain" description="DUF2268" evidence="1">
    <location>
        <begin position="26"/>
        <end position="196"/>
    </location>
</feature>
<protein>
    <recommendedName>
        <fullName evidence="1">DUF2268 domain-containing protein</fullName>
    </recommendedName>
</protein>
<sequence>MVLKLHILNSGNSIKKIQEKAIKASFNRALKICKKLIDANNIDIVFYHNPKFVMEETGIGGSTETTNLVRIPVDASRELDEEIIFLTICHELHHAMRQREFGFPKTLLDTVISEGLADQFEKEISAKKPITYLDNVDRRILEEGLEMLIEDGHKLEYDYYGLFFGNEKYPKYFGYTLGNLVVERVGEKPSEMVRKPSEEFIDYIKNR</sequence>
<organism evidence="2 3">
    <name type="scientific">Candidatus Yanofskybacteria bacterium CG10_big_fil_rev_8_21_14_0_10_46_23</name>
    <dbReference type="NCBI Taxonomy" id="1975098"/>
    <lineage>
        <taxon>Bacteria</taxon>
        <taxon>Candidatus Yanofskyibacteriota</taxon>
    </lineage>
</organism>
<name>A0A2H0R482_9BACT</name>
<dbReference type="Proteomes" id="UP000230232">
    <property type="component" value="Unassembled WGS sequence"/>
</dbReference>
<gene>
    <name evidence="2" type="ORF">COV31_01740</name>
</gene>
<dbReference type="AlphaFoldDB" id="A0A2H0R482"/>
<accession>A0A2H0R482</accession>
<dbReference type="EMBL" id="PCXO01000007">
    <property type="protein sequence ID" value="PIR41329.1"/>
    <property type="molecule type" value="Genomic_DNA"/>
</dbReference>
<evidence type="ECO:0000313" key="2">
    <source>
        <dbReference type="EMBL" id="PIR41329.1"/>
    </source>
</evidence>